<evidence type="ECO:0000313" key="8">
    <source>
        <dbReference type="EMBL" id="GAA5496462.1"/>
    </source>
</evidence>
<accession>A0ABP9V758</accession>
<dbReference type="RefSeq" id="WP_346189135.1">
    <property type="nucleotide sequence ID" value="NZ_BAABRL010000008.1"/>
</dbReference>
<proteinExistence type="predicted"/>
<keyword evidence="9" id="KW-1185">Reference proteome</keyword>
<protein>
    <recommendedName>
        <fullName evidence="7">RDD domain-containing protein</fullName>
    </recommendedName>
</protein>
<feature type="domain" description="RDD" evidence="7">
    <location>
        <begin position="52"/>
        <end position="143"/>
    </location>
</feature>
<evidence type="ECO:0000256" key="5">
    <source>
        <dbReference type="SAM" id="MobiDB-lite"/>
    </source>
</evidence>
<reference evidence="8 9" key="1">
    <citation type="submission" date="2024-02" db="EMBL/GenBank/DDBJ databases">
        <title>Rubritalea halochordaticola NBRC 107102.</title>
        <authorList>
            <person name="Ichikawa N."/>
            <person name="Katano-Makiyama Y."/>
            <person name="Hidaka K."/>
        </authorList>
    </citation>
    <scope>NUCLEOTIDE SEQUENCE [LARGE SCALE GENOMIC DNA]</scope>
    <source>
        <strain evidence="8 9">NBRC 107102</strain>
    </source>
</reference>
<evidence type="ECO:0000256" key="2">
    <source>
        <dbReference type="ARBA" id="ARBA00022692"/>
    </source>
</evidence>
<evidence type="ECO:0000256" key="6">
    <source>
        <dbReference type="SAM" id="Phobius"/>
    </source>
</evidence>
<dbReference type="InterPro" id="IPR010432">
    <property type="entry name" value="RDD"/>
</dbReference>
<name>A0ABP9V758_9BACT</name>
<organism evidence="8 9">
    <name type="scientific">Rubritalea halochordaticola</name>
    <dbReference type="NCBI Taxonomy" id="714537"/>
    <lineage>
        <taxon>Bacteria</taxon>
        <taxon>Pseudomonadati</taxon>
        <taxon>Verrucomicrobiota</taxon>
        <taxon>Verrucomicrobiia</taxon>
        <taxon>Verrucomicrobiales</taxon>
        <taxon>Rubritaleaceae</taxon>
        <taxon>Rubritalea</taxon>
    </lineage>
</organism>
<dbReference type="Proteomes" id="UP001424741">
    <property type="component" value="Unassembled WGS sequence"/>
</dbReference>
<gene>
    <name evidence="8" type="ORF">Rhal01_02646</name>
</gene>
<evidence type="ECO:0000259" key="7">
    <source>
        <dbReference type="Pfam" id="PF06271"/>
    </source>
</evidence>
<keyword evidence="3 6" id="KW-1133">Transmembrane helix</keyword>
<feature type="region of interest" description="Disordered" evidence="5">
    <location>
        <begin position="1"/>
        <end position="23"/>
    </location>
</feature>
<feature type="transmembrane region" description="Helical" evidence="6">
    <location>
        <begin position="41"/>
        <end position="65"/>
    </location>
</feature>
<feature type="transmembrane region" description="Helical" evidence="6">
    <location>
        <begin position="105"/>
        <end position="126"/>
    </location>
</feature>
<comment type="caution">
    <text evidence="8">The sequence shown here is derived from an EMBL/GenBank/DDBJ whole genome shotgun (WGS) entry which is preliminary data.</text>
</comment>
<keyword evidence="2 6" id="KW-0812">Transmembrane</keyword>
<dbReference type="Pfam" id="PF06271">
    <property type="entry name" value="RDD"/>
    <property type="match status" value="1"/>
</dbReference>
<evidence type="ECO:0000313" key="9">
    <source>
        <dbReference type="Proteomes" id="UP001424741"/>
    </source>
</evidence>
<comment type="subcellular location">
    <subcellularLocation>
        <location evidence="1">Membrane</location>
        <topology evidence="1">Multi-pass membrane protein</topology>
    </subcellularLocation>
</comment>
<keyword evidence="4 6" id="KW-0472">Membrane</keyword>
<evidence type="ECO:0000256" key="4">
    <source>
        <dbReference type="ARBA" id="ARBA00023136"/>
    </source>
</evidence>
<sequence>MNEENANDVPSTPSEDPTVATPTDVAGDAVTASLGQRIGAAFLDCLIVGPVLIIPFLGTLIYIAYMLMRDCLPFLNGQSIGKKILKIRAVTESGQSLSGNWSEGLLRNVPMVIPVMPLVELIVLIVDNGKPGGPRRLGDQWAKTKVVKAG</sequence>
<evidence type="ECO:0000256" key="3">
    <source>
        <dbReference type="ARBA" id="ARBA00022989"/>
    </source>
</evidence>
<evidence type="ECO:0000256" key="1">
    <source>
        <dbReference type="ARBA" id="ARBA00004141"/>
    </source>
</evidence>
<dbReference type="EMBL" id="BAABRL010000008">
    <property type="protein sequence ID" value="GAA5496462.1"/>
    <property type="molecule type" value="Genomic_DNA"/>
</dbReference>